<keyword evidence="12" id="KW-1185">Reference proteome</keyword>
<comment type="caution">
    <text evidence="11">The sequence shown here is derived from an EMBL/GenBank/DDBJ whole genome shotgun (WGS) entry which is preliminary data.</text>
</comment>
<dbReference type="AlphaFoldDB" id="A0A813PE18"/>
<feature type="transmembrane region" description="Helical" evidence="10">
    <location>
        <begin position="446"/>
        <end position="466"/>
    </location>
</feature>
<dbReference type="InterPro" id="IPR022357">
    <property type="entry name" value="MIP_CS"/>
</dbReference>
<comment type="similarity">
    <text evidence="2 8">Belongs to the MIP/aquaporin (TC 1.A.8) family.</text>
</comment>
<organism evidence="11 12">
    <name type="scientific">Brachionus calyciflorus</name>
    <dbReference type="NCBI Taxonomy" id="104777"/>
    <lineage>
        <taxon>Eukaryota</taxon>
        <taxon>Metazoa</taxon>
        <taxon>Spiralia</taxon>
        <taxon>Gnathifera</taxon>
        <taxon>Rotifera</taxon>
        <taxon>Eurotatoria</taxon>
        <taxon>Monogononta</taxon>
        <taxon>Pseudotrocha</taxon>
        <taxon>Ploima</taxon>
        <taxon>Brachionidae</taxon>
        <taxon>Brachionus</taxon>
    </lineage>
</organism>
<name>A0A813PE18_9BILA</name>
<dbReference type="SUPFAM" id="SSF81338">
    <property type="entry name" value="Aquaporin-like"/>
    <property type="match status" value="1"/>
</dbReference>
<dbReference type="PRINTS" id="PR00783">
    <property type="entry name" value="MINTRINSICP"/>
</dbReference>
<dbReference type="InterPro" id="IPR000425">
    <property type="entry name" value="MIP"/>
</dbReference>
<dbReference type="Pfam" id="PF00230">
    <property type="entry name" value="MIP"/>
    <property type="match status" value="1"/>
</dbReference>
<dbReference type="EMBL" id="CAJNOC010000352">
    <property type="protein sequence ID" value="CAF0749105.1"/>
    <property type="molecule type" value="Genomic_DNA"/>
</dbReference>
<dbReference type="CDD" id="cd00333">
    <property type="entry name" value="MIP"/>
    <property type="match status" value="1"/>
</dbReference>
<dbReference type="Gene3D" id="1.20.1080.10">
    <property type="entry name" value="Glycerol uptake facilitator protein"/>
    <property type="match status" value="1"/>
</dbReference>
<keyword evidence="6 10" id="KW-1133">Transmembrane helix</keyword>
<accession>A0A813PE18</accession>
<gene>
    <name evidence="11" type="ORF">OXX778_LOCUS3812</name>
</gene>
<evidence type="ECO:0000313" key="11">
    <source>
        <dbReference type="EMBL" id="CAF0749105.1"/>
    </source>
</evidence>
<comment type="subcellular location">
    <subcellularLocation>
        <location evidence="1">Cell membrane</location>
        <topology evidence="1">Multi-pass membrane protein</topology>
    </subcellularLocation>
</comment>
<dbReference type="OrthoDB" id="3222at2759"/>
<keyword evidence="7 10" id="KW-0472">Membrane</keyword>
<keyword evidence="4" id="KW-1003">Cell membrane</keyword>
<evidence type="ECO:0000256" key="6">
    <source>
        <dbReference type="ARBA" id="ARBA00022989"/>
    </source>
</evidence>
<keyword evidence="5 8" id="KW-0812">Transmembrane</keyword>
<feature type="transmembrane region" description="Helical" evidence="10">
    <location>
        <begin position="404"/>
        <end position="426"/>
    </location>
</feature>
<dbReference type="InterPro" id="IPR023271">
    <property type="entry name" value="Aquaporin-like"/>
</dbReference>
<feature type="transmembrane region" description="Helical" evidence="10">
    <location>
        <begin position="289"/>
        <end position="308"/>
    </location>
</feature>
<feature type="transmembrane region" description="Helical" evidence="10">
    <location>
        <begin position="372"/>
        <end position="392"/>
    </location>
</feature>
<dbReference type="GO" id="GO:0015250">
    <property type="term" value="F:water channel activity"/>
    <property type="evidence" value="ECO:0007669"/>
    <property type="project" value="TreeGrafter"/>
</dbReference>
<dbReference type="PROSITE" id="PS00221">
    <property type="entry name" value="MIP"/>
    <property type="match status" value="1"/>
</dbReference>
<proteinExistence type="inferred from homology"/>
<evidence type="ECO:0000256" key="8">
    <source>
        <dbReference type="RuleBase" id="RU000477"/>
    </source>
</evidence>
<dbReference type="PANTHER" id="PTHR19139">
    <property type="entry name" value="AQUAPORIN TRANSPORTER"/>
    <property type="match status" value="1"/>
</dbReference>
<evidence type="ECO:0000256" key="7">
    <source>
        <dbReference type="ARBA" id="ARBA00023136"/>
    </source>
</evidence>
<sequence length="476" mass="52450">MDQKIINESNGRSTRNSIHHRLSNVLEDIDSEGLMGTSDKQMNTNLDEDCENLDQKTKSNQISSSKSNQNISNFTSTNSITNGQRVKFSSDYNLKYNEQLEPLIQGTNENSRFKITQVKDSKKLLEKTADDDESKYFIDEKGSIIRKTNSNLNEVKKPRKSLTERDGDVDSKAIQFKYNKDAKSLEVSINIGNSSSKENGCFTQLKCFSFYQALFAEFLGTFLLVLFVCGFGLPIADPNIIPPGINGCLGSGLIVASLVWGLGHIGGANLNPAVSLALLITGQTNLIRAIFYIAFQLLGAVLGALTLVELVPEHLYQAVASNNLVSNSSELRSKRELNSTEKFLPSDKSVVVYPIEYSNIGVTSISDQISPIQGFFVEVIITFILVFCIFSSIDKRRKDLGGSFPLTIGFAVTVGALFGGNFTGGSMNPARSFGPAFVTQNWTHHWIYWAGPITGAIIAGVLYKLLVIKKRYLIKK</sequence>
<dbReference type="Proteomes" id="UP000663879">
    <property type="component" value="Unassembled WGS sequence"/>
</dbReference>
<evidence type="ECO:0000256" key="10">
    <source>
        <dbReference type="SAM" id="Phobius"/>
    </source>
</evidence>
<evidence type="ECO:0000256" key="1">
    <source>
        <dbReference type="ARBA" id="ARBA00004651"/>
    </source>
</evidence>
<feature type="transmembrane region" description="Helical" evidence="10">
    <location>
        <begin position="214"/>
        <end position="233"/>
    </location>
</feature>
<evidence type="ECO:0000256" key="3">
    <source>
        <dbReference type="ARBA" id="ARBA00022448"/>
    </source>
</evidence>
<protein>
    <submittedName>
        <fullName evidence="11">Uncharacterized protein</fullName>
    </submittedName>
</protein>
<evidence type="ECO:0000256" key="4">
    <source>
        <dbReference type="ARBA" id="ARBA00022475"/>
    </source>
</evidence>
<evidence type="ECO:0000256" key="5">
    <source>
        <dbReference type="ARBA" id="ARBA00022692"/>
    </source>
</evidence>
<reference evidence="11" key="1">
    <citation type="submission" date="2021-02" db="EMBL/GenBank/DDBJ databases">
        <authorList>
            <person name="Nowell W R."/>
        </authorList>
    </citation>
    <scope>NUCLEOTIDE SEQUENCE</scope>
    <source>
        <strain evidence="11">Ploen Becks lab</strain>
    </source>
</reference>
<feature type="region of interest" description="Disordered" evidence="9">
    <location>
        <begin position="54"/>
        <end position="79"/>
    </location>
</feature>
<dbReference type="PANTHER" id="PTHR19139:SF199">
    <property type="entry name" value="MIP17260P"/>
    <property type="match status" value="1"/>
</dbReference>
<dbReference type="InterPro" id="IPR034294">
    <property type="entry name" value="Aquaporin_transptr"/>
</dbReference>
<dbReference type="GO" id="GO:0005886">
    <property type="term" value="C:plasma membrane"/>
    <property type="evidence" value="ECO:0007669"/>
    <property type="project" value="UniProtKB-SubCell"/>
</dbReference>
<evidence type="ECO:0000256" key="9">
    <source>
        <dbReference type="SAM" id="MobiDB-lite"/>
    </source>
</evidence>
<evidence type="ECO:0000256" key="2">
    <source>
        <dbReference type="ARBA" id="ARBA00006175"/>
    </source>
</evidence>
<evidence type="ECO:0000313" key="12">
    <source>
        <dbReference type="Proteomes" id="UP000663879"/>
    </source>
</evidence>
<keyword evidence="3 8" id="KW-0813">Transport</keyword>
<feature type="compositionally biased region" description="Low complexity" evidence="9">
    <location>
        <begin position="58"/>
        <end position="73"/>
    </location>
</feature>